<keyword evidence="4 6" id="KW-0732">Signal</keyword>
<keyword evidence="3" id="KW-0813">Transport</keyword>
<gene>
    <name evidence="7" type="ORF">E4191_20520</name>
    <name evidence="8" type="ORF">E4L95_04585</name>
</gene>
<evidence type="ECO:0000256" key="5">
    <source>
        <dbReference type="ARBA" id="ARBA00022906"/>
    </source>
</evidence>
<protein>
    <recommendedName>
        <fullName evidence="2">High-affinity zinc uptake system protein ZnuA</fullName>
    </recommendedName>
</protein>
<dbReference type="EMBL" id="CP040763">
    <property type="protein sequence ID" value="QDA36486.1"/>
    <property type="molecule type" value="Genomic_DNA"/>
</dbReference>
<dbReference type="EMBL" id="SRPG01000027">
    <property type="protein sequence ID" value="TGN67562.1"/>
    <property type="molecule type" value="Genomic_DNA"/>
</dbReference>
<dbReference type="Proteomes" id="UP000296374">
    <property type="component" value="Plasmid unnamed4"/>
</dbReference>
<organism evidence="8 10">
    <name type="scientific">Paracoccus liaowanqingii</name>
    <dbReference type="NCBI Taxonomy" id="2560053"/>
    <lineage>
        <taxon>Bacteria</taxon>
        <taxon>Pseudomonadati</taxon>
        <taxon>Pseudomonadota</taxon>
        <taxon>Alphaproteobacteria</taxon>
        <taxon>Rhodobacterales</taxon>
        <taxon>Paracoccaceae</taxon>
        <taxon>Paracoccus</taxon>
    </lineage>
</organism>
<feature type="signal peptide" evidence="6">
    <location>
        <begin position="1"/>
        <end position="18"/>
    </location>
</feature>
<evidence type="ECO:0000313" key="7">
    <source>
        <dbReference type="EMBL" id="QDA36486.1"/>
    </source>
</evidence>
<keyword evidence="7" id="KW-0614">Plasmid</keyword>
<geneLocation type="plasmid" evidence="7 9">
    <name>unnamed4</name>
</geneLocation>
<accession>A0A4Z1CR32</accession>
<dbReference type="GO" id="GO:0006829">
    <property type="term" value="P:zinc ion transport"/>
    <property type="evidence" value="ECO:0007669"/>
    <property type="project" value="UniProtKB-KW"/>
</dbReference>
<keyword evidence="5" id="KW-0406">Ion transport</keyword>
<reference evidence="7" key="3">
    <citation type="journal article" date="2020" name="Int. J. Syst. Evol. Microbiol.">
        <title>Paracoccus liaowanqingii sp. nov., isolated from Tibetan antelope (Pantholops hodgsonii).</title>
        <authorList>
            <person name="Li J."/>
            <person name="Lu S."/>
            <person name="Jin D."/>
            <person name="Yang J."/>
            <person name="Lai X.H."/>
            <person name="Huang Y."/>
            <person name="Tian Z."/>
            <person name="Dong K."/>
            <person name="Zhang S."/>
            <person name="Lei W."/>
            <person name="Pu J."/>
            <person name="Zhang G."/>
            <person name="Wu X."/>
            <person name="Huang Y."/>
            <person name="Ren Z."/>
            <person name="Wang S."/>
            <person name="Xu J."/>
        </authorList>
    </citation>
    <scope>NUCLEOTIDE SEQUENCE</scope>
    <source>
        <strain evidence="7">2251</strain>
    </source>
</reference>
<evidence type="ECO:0000256" key="3">
    <source>
        <dbReference type="ARBA" id="ARBA00022448"/>
    </source>
</evidence>
<comment type="similarity">
    <text evidence="1">Belongs to the bacterial solute-binding protein 9 family.</text>
</comment>
<evidence type="ECO:0000313" key="9">
    <source>
        <dbReference type="Proteomes" id="UP000296374"/>
    </source>
</evidence>
<keyword evidence="5" id="KW-0862">Zinc</keyword>
<dbReference type="InterPro" id="IPR050492">
    <property type="entry name" value="Bact_metal-bind_prot9"/>
</dbReference>
<sequence>MRSLILGLVLVAPIPALADGPAVTASHDVLAAMVRAIAPDVIVTTIAPEGTDPATFTPDIPAIAAIQAADLIVLNGAGFEPWASRVSLPRARVVDTTTAMQEDLIHLTSQSHSHGSGPTHSHDGTAPHVWLDFTLAGRQAQAVAYGLTRANPDGADSHAANLATLNDRLAALDAQAQAVGAALAGRTVLVAQPGFEYLGRAYDIALQEATLDPAAPATSDQLAALDAALAAGALPLMLWNAAPPADTATALADRDVAIVVLPDGAQVPADQDPFDAIAAGLTALAAALPPA</sequence>
<dbReference type="InterPro" id="IPR006127">
    <property type="entry name" value="ZnuA-like"/>
</dbReference>
<dbReference type="KEGG" id="plia:E4191_20520"/>
<evidence type="ECO:0000256" key="6">
    <source>
        <dbReference type="SAM" id="SignalP"/>
    </source>
</evidence>
<proteinExistence type="inferred from homology"/>
<accession>A0A4Y5SUN5</accession>
<dbReference type="PANTHER" id="PTHR42953">
    <property type="entry name" value="HIGH-AFFINITY ZINC UPTAKE SYSTEM PROTEIN ZNUA-RELATED"/>
    <property type="match status" value="1"/>
</dbReference>
<keyword evidence="5" id="KW-0864">Zinc transport</keyword>
<dbReference type="GO" id="GO:0046872">
    <property type="term" value="F:metal ion binding"/>
    <property type="evidence" value="ECO:0007669"/>
    <property type="project" value="InterPro"/>
</dbReference>
<dbReference type="Gene3D" id="3.40.50.1980">
    <property type="entry name" value="Nitrogenase molybdenum iron protein domain"/>
    <property type="match status" value="2"/>
</dbReference>
<evidence type="ECO:0000313" key="10">
    <source>
        <dbReference type="Proteomes" id="UP000297972"/>
    </source>
</evidence>
<evidence type="ECO:0000256" key="1">
    <source>
        <dbReference type="ARBA" id="ARBA00011028"/>
    </source>
</evidence>
<dbReference type="Proteomes" id="UP000297972">
    <property type="component" value="Unassembled WGS sequence"/>
</dbReference>
<dbReference type="AlphaFoldDB" id="A0A4Z1CR32"/>
<evidence type="ECO:0000256" key="4">
    <source>
        <dbReference type="ARBA" id="ARBA00022729"/>
    </source>
</evidence>
<evidence type="ECO:0000313" key="8">
    <source>
        <dbReference type="EMBL" id="TGN67562.1"/>
    </source>
</evidence>
<reference evidence="9" key="2">
    <citation type="submission" date="2019-05" db="EMBL/GenBank/DDBJ databases">
        <title>Tamlana fucoidanivorans sp. nov., isolated from the surface of algae collected from Fujian province in China.</title>
        <authorList>
            <person name="Li J."/>
        </authorList>
    </citation>
    <scope>NUCLEOTIDE SEQUENCE [LARGE SCALE GENOMIC DNA]</scope>
    <source>
        <strain evidence="9">2251</strain>
        <plasmid evidence="9">unnamed4</plasmid>
    </source>
</reference>
<dbReference type="SUPFAM" id="SSF53807">
    <property type="entry name" value="Helical backbone' metal receptor"/>
    <property type="match status" value="1"/>
</dbReference>
<evidence type="ECO:0000256" key="2">
    <source>
        <dbReference type="ARBA" id="ARBA00015915"/>
    </source>
</evidence>
<keyword evidence="10" id="KW-1185">Reference proteome</keyword>
<dbReference type="Pfam" id="PF01297">
    <property type="entry name" value="ZnuA"/>
    <property type="match status" value="1"/>
</dbReference>
<reference evidence="8 10" key="1">
    <citation type="submission" date="2019-03" db="EMBL/GenBank/DDBJ databases">
        <authorList>
            <person name="Li J."/>
        </authorList>
    </citation>
    <scope>NUCLEOTIDE SEQUENCE [LARGE SCALE GENOMIC DNA]</scope>
    <source>
        <strain evidence="8 10">3058</strain>
    </source>
</reference>
<feature type="chain" id="PRO_5041610743" description="High-affinity zinc uptake system protein ZnuA" evidence="6">
    <location>
        <begin position="19"/>
        <end position="291"/>
    </location>
</feature>
<dbReference type="PANTHER" id="PTHR42953:SF3">
    <property type="entry name" value="HIGH-AFFINITY ZINC UPTAKE SYSTEM PROTEIN ZNUA"/>
    <property type="match status" value="1"/>
</dbReference>
<dbReference type="RefSeq" id="WP_135816594.1">
    <property type="nucleotide sequence ID" value="NZ_CP040763.1"/>
</dbReference>
<name>A0A4Z1CR32_9RHOB</name>
<dbReference type="OrthoDB" id="9793396at2"/>